<accession>A0AA51RS55</accession>
<keyword evidence="6" id="KW-1185">Reference proteome</keyword>
<dbReference type="Pfam" id="PF00486">
    <property type="entry name" value="Trans_reg_C"/>
    <property type="match status" value="1"/>
</dbReference>
<gene>
    <name evidence="5" type="ORF">Q9312_15035</name>
</gene>
<evidence type="ECO:0000256" key="2">
    <source>
        <dbReference type="PROSITE-ProRule" id="PRU01091"/>
    </source>
</evidence>
<protein>
    <submittedName>
        <fullName evidence="5">Winged helix-turn-helix domain-containing protein</fullName>
    </submittedName>
</protein>
<dbReference type="InterPro" id="IPR001867">
    <property type="entry name" value="OmpR/PhoB-type_DNA-bd"/>
</dbReference>
<proteinExistence type="predicted"/>
<sequence length="151" mass="17680">MSMPNHDAMIAVGKLNLNLQTHELTINEKSYHLRFKLFHLITYMINKPNQLITRQELIEEVWKGNYYIGEKGLTHAICMLRTLIKKDPHYSLRIETIPKTGYQLRVFEDHKSTSGASKESHLTIDTSIPAWWPPTNSEQDEKFNRDWKSLA</sequence>
<feature type="DNA-binding region" description="OmpR/PhoB-type" evidence="2">
    <location>
        <begin position="7"/>
        <end position="106"/>
    </location>
</feature>
<evidence type="ECO:0000313" key="6">
    <source>
        <dbReference type="Proteomes" id="UP001239782"/>
    </source>
</evidence>
<evidence type="ECO:0000259" key="4">
    <source>
        <dbReference type="PROSITE" id="PS51755"/>
    </source>
</evidence>
<dbReference type="CDD" id="cd00383">
    <property type="entry name" value="trans_reg_C"/>
    <property type="match status" value="1"/>
</dbReference>
<dbReference type="GO" id="GO:0006355">
    <property type="term" value="P:regulation of DNA-templated transcription"/>
    <property type="evidence" value="ECO:0007669"/>
    <property type="project" value="InterPro"/>
</dbReference>
<dbReference type="InterPro" id="IPR036388">
    <property type="entry name" value="WH-like_DNA-bd_sf"/>
</dbReference>
<dbReference type="SMART" id="SM00862">
    <property type="entry name" value="Trans_reg_C"/>
    <property type="match status" value="1"/>
</dbReference>
<feature type="compositionally biased region" description="Basic and acidic residues" evidence="3">
    <location>
        <begin position="139"/>
        <end position="151"/>
    </location>
</feature>
<dbReference type="Gene3D" id="1.10.10.10">
    <property type="entry name" value="Winged helix-like DNA-binding domain superfamily/Winged helix DNA-binding domain"/>
    <property type="match status" value="1"/>
</dbReference>
<dbReference type="RefSeq" id="WP_309201678.1">
    <property type="nucleotide sequence ID" value="NZ_CP133548.1"/>
</dbReference>
<dbReference type="SUPFAM" id="SSF46894">
    <property type="entry name" value="C-terminal effector domain of the bipartite response regulators"/>
    <property type="match status" value="1"/>
</dbReference>
<dbReference type="AlphaFoldDB" id="A0AA51RS55"/>
<dbReference type="EMBL" id="CP133548">
    <property type="protein sequence ID" value="WMS86533.1"/>
    <property type="molecule type" value="Genomic_DNA"/>
</dbReference>
<feature type="region of interest" description="Disordered" evidence="3">
    <location>
        <begin position="132"/>
        <end position="151"/>
    </location>
</feature>
<evidence type="ECO:0000313" key="5">
    <source>
        <dbReference type="EMBL" id="WMS86533.1"/>
    </source>
</evidence>
<dbReference type="GO" id="GO:0003677">
    <property type="term" value="F:DNA binding"/>
    <property type="evidence" value="ECO:0007669"/>
    <property type="project" value="UniProtKB-UniRule"/>
</dbReference>
<evidence type="ECO:0000256" key="3">
    <source>
        <dbReference type="SAM" id="MobiDB-lite"/>
    </source>
</evidence>
<organism evidence="5 6">
    <name type="scientific">Pleionea litopenaei</name>
    <dbReference type="NCBI Taxonomy" id="3070815"/>
    <lineage>
        <taxon>Bacteria</taxon>
        <taxon>Pseudomonadati</taxon>
        <taxon>Pseudomonadota</taxon>
        <taxon>Gammaproteobacteria</taxon>
        <taxon>Oceanospirillales</taxon>
        <taxon>Pleioneaceae</taxon>
        <taxon>Pleionea</taxon>
    </lineage>
</organism>
<feature type="domain" description="OmpR/PhoB-type" evidence="4">
    <location>
        <begin position="7"/>
        <end position="106"/>
    </location>
</feature>
<dbReference type="Proteomes" id="UP001239782">
    <property type="component" value="Chromosome"/>
</dbReference>
<dbReference type="InterPro" id="IPR016032">
    <property type="entry name" value="Sig_transdc_resp-reg_C-effctor"/>
</dbReference>
<evidence type="ECO:0000256" key="1">
    <source>
        <dbReference type="ARBA" id="ARBA00023125"/>
    </source>
</evidence>
<dbReference type="PROSITE" id="PS51755">
    <property type="entry name" value="OMPR_PHOB"/>
    <property type="match status" value="1"/>
</dbReference>
<dbReference type="KEGG" id="plei:Q9312_15035"/>
<name>A0AA51RS55_9GAMM</name>
<dbReference type="GO" id="GO:0000160">
    <property type="term" value="P:phosphorelay signal transduction system"/>
    <property type="evidence" value="ECO:0007669"/>
    <property type="project" value="InterPro"/>
</dbReference>
<reference evidence="5 6" key="1">
    <citation type="submission" date="2023-08" db="EMBL/GenBank/DDBJ databases">
        <title>Pleionea litopenaei sp. nov., isolated from stomach of juvenile Litopenaeus vannamei.</title>
        <authorList>
            <person name="Rho A.M."/>
            <person name="Hwang C.Y."/>
        </authorList>
    </citation>
    <scope>NUCLEOTIDE SEQUENCE [LARGE SCALE GENOMIC DNA]</scope>
    <source>
        <strain evidence="5 6">HL-JVS1</strain>
    </source>
</reference>
<keyword evidence="1 2" id="KW-0238">DNA-binding</keyword>